<protein>
    <submittedName>
        <fullName evidence="1">Uncharacterized protein</fullName>
    </submittedName>
</protein>
<evidence type="ECO:0000313" key="1">
    <source>
        <dbReference type="EMBL" id="PWN54237.1"/>
    </source>
</evidence>
<sequence>MAAPLHDPLPFHWYAFFGILEPISVLAGSYYATFLPTKYYFELIPDPFLLSLKDASTPDHLEGISDNARMALGQLGSCYFLIMLNSALMFFAIRKFIRVSDPLATERVLRYLFVVLGVADWTHILLTLYLLPNGPPHGGLLTSHQPATVLDKLKLLLVPSNWNALLFGNIMITLILFLFRALWWAGVARGSPITALKKAKRGVQKAAKTT</sequence>
<evidence type="ECO:0000313" key="2">
    <source>
        <dbReference type="Proteomes" id="UP000245626"/>
    </source>
</evidence>
<dbReference type="EMBL" id="KZ819691">
    <property type="protein sequence ID" value="PWN54237.1"/>
    <property type="molecule type" value="Genomic_DNA"/>
</dbReference>
<keyword evidence="2" id="KW-1185">Reference proteome</keyword>
<accession>A0ACD0P890</accession>
<name>A0ACD0P890_9BASI</name>
<gene>
    <name evidence="1" type="ORF">IE53DRAFT_337431</name>
</gene>
<proteinExistence type="predicted"/>
<reference evidence="1 2" key="1">
    <citation type="journal article" date="2018" name="Mol. Biol. Evol.">
        <title>Broad Genomic Sampling Reveals a Smut Pathogenic Ancestry of the Fungal Clade Ustilaginomycotina.</title>
        <authorList>
            <person name="Kijpornyongpan T."/>
            <person name="Mondo S.J."/>
            <person name="Barry K."/>
            <person name="Sandor L."/>
            <person name="Lee J."/>
            <person name="Lipzen A."/>
            <person name="Pangilinan J."/>
            <person name="LaButti K."/>
            <person name="Hainaut M."/>
            <person name="Henrissat B."/>
            <person name="Grigoriev I.V."/>
            <person name="Spatafora J.W."/>
            <person name="Aime M.C."/>
        </authorList>
    </citation>
    <scope>NUCLEOTIDE SEQUENCE [LARGE SCALE GENOMIC DNA]</scope>
    <source>
        <strain evidence="1 2">SA 807</strain>
    </source>
</reference>
<organism evidence="1 2">
    <name type="scientific">Violaceomyces palustris</name>
    <dbReference type="NCBI Taxonomy" id="1673888"/>
    <lineage>
        <taxon>Eukaryota</taxon>
        <taxon>Fungi</taxon>
        <taxon>Dikarya</taxon>
        <taxon>Basidiomycota</taxon>
        <taxon>Ustilaginomycotina</taxon>
        <taxon>Ustilaginomycetes</taxon>
        <taxon>Violaceomycetales</taxon>
        <taxon>Violaceomycetaceae</taxon>
        <taxon>Violaceomyces</taxon>
    </lineage>
</organism>
<dbReference type="Proteomes" id="UP000245626">
    <property type="component" value="Unassembled WGS sequence"/>
</dbReference>